<dbReference type="Pfam" id="PF11710">
    <property type="entry name" value="Git3"/>
    <property type="match status" value="1"/>
</dbReference>
<feature type="domain" description="Glucose receptor Git3-like N-terminal" evidence="7">
    <location>
        <begin position="31"/>
        <end position="216"/>
    </location>
</feature>
<accession>A0A2P7ZCW0</accession>
<evidence type="ECO:0000256" key="1">
    <source>
        <dbReference type="ARBA" id="ARBA00004141"/>
    </source>
</evidence>
<evidence type="ECO:0000256" key="2">
    <source>
        <dbReference type="ARBA" id="ARBA00022692"/>
    </source>
</evidence>
<keyword evidence="4 6" id="KW-0472">Membrane</keyword>
<evidence type="ECO:0000256" key="3">
    <source>
        <dbReference type="ARBA" id="ARBA00022989"/>
    </source>
</evidence>
<keyword evidence="9" id="KW-0675">Receptor</keyword>
<evidence type="ECO:0000259" key="7">
    <source>
        <dbReference type="Pfam" id="PF11710"/>
    </source>
</evidence>
<comment type="subcellular location">
    <subcellularLocation>
        <location evidence="1">Membrane</location>
        <topology evidence="1">Multi-pass membrane protein</topology>
    </subcellularLocation>
</comment>
<dbReference type="AlphaFoldDB" id="A0A2P7ZCW0"/>
<evidence type="ECO:0000256" key="6">
    <source>
        <dbReference type="SAM" id="Phobius"/>
    </source>
</evidence>
<keyword evidence="2 6" id="KW-0812">Transmembrane</keyword>
<dbReference type="STRING" id="40998.A0A2P7ZCW0"/>
<feature type="region of interest" description="Disordered" evidence="5">
    <location>
        <begin position="340"/>
        <end position="362"/>
    </location>
</feature>
<gene>
    <name evidence="9" type="ORF">B9Z65_5033</name>
</gene>
<evidence type="ECO:0000256" key="5">
    <source>
        <dbReference type="SAM" id="MobiDB-lite"/>
    </source>
</evidence>
<dbReference type="GO" id="GO:0004930">
    <property type="term" value="F:G protein-coupled receptor activity"/>
    <property type="evidence" value="ECO:0007669"/>
    <property type="project" value="TreeGrafter"/>
</dbReference>
<evidence type="ECO:0000313" key="9">
    <source>
        <dbReference type="EMBL" id="PSK46065.1"/>
    </source>
</evidence>
<sequence length="658" mass="74202">MVFSEIMMLAERGLSDGPTNGMIYSLDAAKHIRIIATTFASLSILADIATLYWFIRMKRKWRHTLIVTLIAADLLKDVNYLSFTAFAFIEKHVVSQSHYCQASGFFQQYLVEVTDFVIVTIVTHMSVQILNPSPAGESEGGLERWKGWIFTAILGLPFIMACVAFSNSNGGYQLIGAFCGLPVRPFWYRLTLSWIPRYIIAVAIIVLTIVIRIRVKGYQKKLAQLQADVPTQGQLEEGIIEEEADELSSDDGDINHEKPMSQQTTPIDEKRQTYMSTTEIPPVPAIPTEHQQFNSDDLRKFKRMSYKRRQLPPINTADSTRGGSIAPSVAPSSAVFVSPTRADFPDTNRNSTFLPEQSEAPPMLRRKSVADLNPRRSQSVIDVPLPNRRASVIESTPRAGSVSRNSFNQPMSAADRMSSIHSTGRRSSIWDEIDASLDKKMTNRISIFTITASEAGDVEGAPVTYESDNIAISARNSMVGHPNPLGQNRVSPAVRRQSVVSSGRGSMIYTTARRAMSIISFRGNEEQELVEGPEAILQRRHRFIQRQLRYLMFYPVLYLLLWACPFLLHVLQYNDKFAVHPPFAIAVLNIVSMTIFGFVNSVVFCMREKPWTMIEGSDGTLVGSLRTCPFYLFFRRCWWSIRGRRYEEEEGDDLDFEG</sequence>
<evidence type="ECO:0000256" key="4">
    <source>
        <dbReference type="ARBA" id="ARBA00023136"/>
    </source>
</evidence>
<feature type="region of interest" description="Disordered" evidence="5">
    <location>
        <begin position="244"/>
        <end position="264"/>
    </location>
</feature>
<evidence type="ECO:0000313" key="10">
    <source>
        <dbReference type="Proteomes" id="UP000243723"/>
    </source>
</evidence>
<dbReference type="OrthoDB" id="5368598at2759"/>
<dbReference type="SUPFAM" id="SSF81321">
    <property type="entry name" value="Family A G protein-coupled receptor-like"/>
    <property type="match status" value="1"/>
</dbReference>
<feature type="transmembrane region" description="Helical" evidence="6">
    <location>
        <begin position="147"/>
        <end position="166"/>
    </location>
</feature>
<dbReference type="InterPro" id="IPR023041">
    <property type="entry name" value="Glucose_rcpt_Git3-like_N"/>
</dbReference>
<dbReference type="PANTHER" id="PTHR23112:SF37">
    <property type="entry name" value="G PROTEIN-COUPLED RECEPTOR GPR1"/>
    <property type="match status" value="1"/>
</dbReference>
<feature type="transmembrane region" description="Helical" evidence="6">
    <location>
        <begin position="583"/>
        <end position="605"/>
    </location>
</feature>
<keyword evidence="10" id="KW-1185">Reference proteome</keyword>
<organism evidence="9 10">
    <name type="scientific">Elsinoe australis</name>
    <dbReference type="NCBI Taxonomy" id="40998"/>
    <lineage>
        <taxon>Eukaryota</taxon>
        <taxon>Fungi</taxon>
        <taxon>Dikarya</taxon>
        <taxon>Ascomycota</taxon>
        <taxon>Pezizomycotina</taxon>
        <taxon>Dothideomycetes</taxon>
        <taxon>Dothideomycetidae</taxon>
        <taxon>Myriangiales</taxon>
        <taxon>Elsinoaceae</taxon>
        <taxon>Elsinoe</taxon>
    </lineage>
</organism>
<dbReference type="Gene3D" id="1.20.1070.10">
    <property type="entry name" value="Rhodopsin 7-helix transmembrane proteins"/>
    <property type="match status" value="1"/>
</dbReference>
<comment type="caution">
    <text evidence="9">The sequence shown here is derived from an EMBL/GenBank/DDBJ whole genome shotgun (WGS) entry which is preliminary data.</text>
</comment>
<dbReference type="GO" id="GO:0007189">
    <property type="term" value="P:adenylate cyclase-activating G protein-coupled receptor signaling pathway"/>
    <property type="evidence" value="ECO:0007669"/>
    <property type="project" value="TreeGrafter"/>
</dbReference>
<protein>
    <submittedName>
        <fullName evidence="9">G protein-coupled receptor GPR1</fullName>
    </submittedName>
</protein>
<dbReference type="GO" id="GO:0005886">
    <property type="term" value="C:plasma membrane"/>
    <property type="evidence" value="ECO:0007669"/>
    <property type="project" value="TreeGrafter"/>
</dbReference>
<feature type="transmembrane region" description="Helical" evidence="6">
    <location>
        <begin position="548"/>
        <end position="571"/>
    </location>
</feature>
<evidence type="ECO:0000259" key="8">
    <source>
        <dbReference type="Pfam" id="PF11970"/>
    </source>
</evidence>
<feature type="transmembrane region" description="Helical" evidence="6">
    <location>
        <begin position="32"/>
        <end position="55"/>
    </location>
</feature>
<keyword evidence="3 6" id="KW-1133">Transmembrane helix</keyword>
<feature type="domain" description="G protein-coupled receptor GPR1/2/3 C-terminal" evidence="8">
    <location>
        <begin position="539"/>
        <end position="612"/>
    </location>
</feature>
<proteinExistence type="predicted"/>
<dbReference type="EMBL" id="NHZQ01000236">
    <property type="protein sequence ID" value="PSK46065.1"/>
    <property type="molecule type" value="Genomic_DNA"/>
</dbReference>
<dbReference type="Proteomes" id="UP000243723">
    <property type="component" value="Unassembled WGS sequence"/>
</dbReference>
<reference evidence="9 10" key="1">
    <citation type="submission" date="2017-05" db="EMBL/GenBank/DDBJ databases">
        <title>Draft genome sequence of Elsinoe australis.</title>
        <authorList>
            <person name="Cheng Q."/>
        </authorList>
    </citation>
    <scope>NUCLEOTIDE SEQUENCE [LARGE SCALE GENOMIC DNA]</scope>
    <source>
        <strain evidence="9 10">NL1</strain>
    </source>
</reference>
<name>A0A2P7ZCW0_9PEZI</name>
<feature type="transmembrane region" description="Helical" evidence="6">
    <location>
        <begin position="186"/>
        <end position="211"/>
    </location>
</feature>
<dbReference type="PANTHER" id="PTHR23112">
    <property type="entry name" value="G PROTEIN-COUPLED RECEPTOR 157-RELATED"/>
    <property type="match status" value="1"/>
</dbReference>
<dbReference type="Pfam" id="PF11970">
    <property type="entry name" value="GPR_Gpa2_C"/>
    <property type="match status" value="1"/>
</dbReference>
<dbReference type="InterPro" id="IPR022596">
    <property type="entry name" value="GPR1/2/3_C"/>
</dbReference>